<dbReference type="PANTHER" id="PTHR46890:SF48">
    <property type="entry name" value="RNA-DIRECTED DNA POLYMERASE"/>
    <property type="match status" value="1"/>
</dbReference>
<dbReference type="InterPro" id="IPR052343">
    <property type="entry name" value="Retrotransposon-Effector_Assoc"/>
</dbReference>
<dbReference type="EMBL" id="JANJYI010000009">
    <property type="protein sequence ID" value="KAK2634702.1"/>
    <property type="molecule type" value="Genomic_DNA"/>
</dbReference>
<organism evidence="2 4">
    <name type="scientific">Dipteronia dyeriana</name>
    <dbReference type="NCBI Taxonomy" id="168575"/>
    <lineage>
        <taxon>Eukaryota</taxon>
        <taxon>Viridiplantae</taxon>
        <taxon>Streptophyta</taxon>
        <taxon>Embryophyta</taxon>
        <taxon>Tracheophyta</taxon>
        <taxon>Spermatophyta</taxon>
        <taxon>Magnoliopsida</taxon>
        <taxon>eudicotyledons</taxon>
        <taxon>Gunneridae</taxon>
        <taxon>Pentapetalae</taxon>
        <taxon>rosids</taxon>
        <taxon>malvids</taxon>
        <taxon>Sapindales</taxon>
        <taxon>Sapindaceae</taxon>
        <taxon>Hippocastanoideae</taxon>
        <taxon>Acereae</taxon>
        <taxon>Dipteronia</taxon>
    </lineage>
</organism>
<dbReference type="AlphaFoldDB" id="A0AAD9TEP6"/>
<comment type="caution">
    <text evidence="2">The sequence shown here is derived from an EMBL/GenBank/DDBJ whole genome shotgun (WGS) entry which is preliminary data.</text>
</comment>
<dbReference type="EMBL" id="JANJYI010000009">
    <property type="protein sequence ID" value="KAK2634706.1"/>
    <property type="molecule type" value="Genomic_DNA"/>
</dbReference>
<evidence type="ECO:0000313" key="3">
    <source>
        <dbReference type="EMBL" id="KAK2634706.1"/>
    </source>
</evidence>
<accession>A0AAD9TEP6</accession>
<gene>
    <name evidence="2" type="ORF">Ddye_029494</name>
    <name evidence="3" type="ORF">Ddye_029498</name>
</gene>
<dbReference type="Pfam" id="PF00078">
    <property type="entry name" value="RVT_1"/>
    <property type="match status" value="1"/>
</dbReference>
<reference evidence="2" key="1">
    <citation type="journal article" date="2023" name="Plant J.">
        <title>Genome sequences and population genomics provide insights into the demographic history, inbreeding, and mutation load of two 'living fossil' tree species of Dipteronia.</title>
        <authorList>
            <person name="Feng Y."/>
            <person name="Comes H.P."/>
            <person name="Chen J."/>
            <person name="Zhu S."/>
            <person name="Lu R."/>
            <person name="Zhang X."/>
            <person name="Li P."/>
            <person name="Qiu J."/>
            <person name="Olsen K.M."/>
            <person name="Qiu Y."/>
        </authorList>
    </citation>
    <scope>NUCLEOTIDE SEQUENCE</scope>
    <source>
        <strain evidence="2">KIB01</strain>
    </source>
</reference>
<evidence type="ECO:0000313" key="4">
    <source>
        <dbReference type="Proteomes" id="UP001280121"/>
    </source>
</evidence>
<sequence length="205" mass="23100">MCNVVYKIVAKVLASRIKILLPGLISPNQSSFVPRRQIFDNVLVAFKSFYSIARKKVGKRGLTALKLDMSKAYGRVEWNFIRVIMLKMSFPTAWVDLVMDCVSLTSLSFVLNGRNVGSVVPSRGLRQGCQLVADLIDSVLRRWDIRKIDEVLWPIDKESVLSISLSRRNINDFLLWHLEKSGIYTVHSSYRVASSTSSKSSASNS</sequence>
<name>A0AAD9TEP6_9ROSI</name>
<dbReference type="InterPro" id="IPR000477">
    <property type="entry name" value="RT_dom"/>
</dbReference>
<dbReference type="Proteomes" id="UP001280121">
    <property type="component" value="Unassembled WGS sequence"/>
</dbReference>
<evidence type="ECO:0000313" key="2">
    <source>
        <dbReference type="EMBL" id="KAK2634702.1"/>
    </source>
</evidence>
<proteinExistence type="predicted"/>
<keyword evidence="4" id="KW-1185">Reference proteome</keyword>
<dbReference type="PANTHER" id="PTHR46890">
    <property type="entry name" value="NON-LTR RETROLELEMENT REVERSE TRANSCRIPTASE-LIKE PROTEIN-RELATED"/>
    <property type="match status" value="1"/>
</dbReference>
<protein>
    <recommendedName>
        <fullName evidence="1">Reverse transcriptase domain-containing protein</fullName>
    </recommendedName>
</protein>
<evidence type="ECO:0000259" key="1">
    <source>
        <dbReference type="Pfam" id="PF00078"/>
    </source>
</evidence>
<feature type="domain" description="Reverse transcriptase" evidence="1">
    <location>
        <begin position="2"/>
        <end position="131"/>
    </location>
</feature>